<dbReference type="EMBL" id="JAFIRN010000013">
    <property type="protein sequence ID" value="KAG5837674.1"/>
    <property type="molecule type" value="Genomic_DNA"/>
</dbReference>
<feature type="region of interest" description="Disordered" evidence="1">
    <location>
        <begin position="134"/>
        <end position="166"/>
    </location>
</feature>
<protein>
    <submittedName>
        <fullName evidence="2">Uncharacterized protein</fullName>
    </submittedName>
</protein>
<sequence length="166" mass="19308">MQSYRAAAQKLPRQSTPPPVYPLPRRAAGRSLVWLQHRRLCATIKLFSATNRPDSSAWLTEEGKRCHRFCNRSAGQDVAWMENSHRNHHARSDGEDNSVYRREQQRSWETNVVIIQRAWRATLDRKQSWHRAYHRRTHHQHETAPLDPFQSTAGMEGLGQDMSTVG</sequence>
<keyword evidence="3" id="KW-1185">Reference proteome</keyword>
<reference evidence="2" key="1">
    <citation type="submission" date="2021-01" db="EMBL/GenBank/DDBJ databases">
        <title>A chromosome-scale assembly of European eel, Anguilla anguilla.</title>
        <authorList>
            <person name="Henkel C."/>
            <person name="Jong-Raadsen S.A."/>
            <person name="Dufour S."/>
            <person name="Weltzien F.-A."/>
            <person name="Palstra A.P."/>
            <person name="Pelster B."/>
            <person name="Spaink H.P."/>
            <person name="Van Den Thillart G.E."/>
            <person name="Jansen H."/>
            <person name="Zahm M."/>
            <person name="Klopp C."/>
            <person name="Cedric C."/>
            <person name="Louis A."/>
            <person name="Berthelot C."/>
            <person name="Parey E."/>
            <person name="Roest Crollius H."/>
            <person name="Montfort J."/>
            <person name="Robinson-Rechavi M."/>
            <person name="Bucao C."/>
            <person name="Bouchez O."/>
            <person name="Gislard M."/>
            <person name="Lluch J."/>
            <person name="Milhes M."/>
            <person name="Lampietro C."/>
            <person name="Lopez Roques C."/>
            <person name="Donnadieu C."/>
            <person name="Braasch I."/>
            <person name="Desvignes T."/>
            <person name="Postlethwait J."/>
            <person name="Bobe J."/>
            <person name="Guiguen Y."/>
            <person name="Dirks R."/>
        </authorList>
    </citation>
    <scope>NUCLEOTIDE SEQUENCE</scope>
    <source>
        <strain evidence="2">Tag_6206</strain>
        <tissue evidence="2">Liver</tissue>
    </source>
</reference>
<evidence type="ECO:0000313" key="2">
    <source>
        <dbReference type="EMBL" id="KAG5837674.1"/>
    </source>
</evidence>
<evidence type="ECO:0000313" key="3">
    <source>
        <dbReference type="Proteomes" id="UP001044222"/>
    </source>
</evidence>
<dbReference type="Proteomes" id="UP001044222">
    <property type="component" value="Chromosome 13"/>
</dbReference>
<feature type="region of interest" description="Disordered" evidence="1">
    <location>
        <begin position="1"/>
        <end position="23"/>
    </location>
</feature>
<comment type="caution">
    <text evidence="2">The sequence shown here is derived from an EMBL/GenBank/DDBJ whole genome shotgun (WGS) entry which is preliminary data.</text>
</comment>
<name>A0A9D3RNX7_ANGAN</name>
<dbReference type="AlphaFoldDB" id="A0A9D3RNX7"/>
<accession>A0A9D3RNX7</accession>
<organism evidence="2 3">
    <name type="scientific">Anguilla anguilla</name>
    <name type="common">European freshwater eel</name>
    <name type="synonym">Muraena anguilla</name>
    <dbReference type="NCBI Taxonomy" id="7936"/>
    <lineage>
        <taxon>Eukaryota</taxon>
        <taxon>Metazoa</taxon>
        <taxon>Chordata</taxon>
        <taxon>Craniata</taxon>
        <taxon>Vertebrata</taxon>
        <taxon>Euteleostomi</taxon>
        <taxon>Actinopterygii</taxon>
        <taxon>Neopterygii</taxon>
        <taxon>Teleostei</taxon>
        <taxon>Anguilliformes</taxon>
        <taxon>Anguillidae</taxon>
        <taxon>Anguilla</taxon>
    </lineage>
</organism>
<proteinExistence type="predicted"/>
<evidence type="ECO:0000256" key="1">
    <source>
        <dbReference type="SAM" id="MobiDB-lite"/>
    </source>
</evidence>
<gene>
    <name evidence="2" type="ORF">ANANG_G00241950</name>
</gene>